<name>A0A6N2S1B7_9BIFI</name>
<evidence type="ECO:0008006" key="3">
    <source>
        <dbReference type="Google" id="ProtNLM"/>
    </source>
</evidence>
<accession>A0A6N2S1B7</accession>
<evidence type="ECO:0000256" key="1">
    <source>
        <dbReference type="SAM" id="Phobius"/>
    </source>
</evidence>
<dbReference type="EMBL" id="CACRSP010000003">
    <property type="protein sequence ID" value="VYS87473.1"/>
    <property type="molecule type" value="Genomic_DNA"/>
</dbReference>
<organism evidence="2">
    <name type="scientific">Bifidobacterium dentium</name>
    <dbReference type="NCBI Taxonomy" id="1689"/>
    <lineage>
        <taxon>Bacteria</taxon>
        <taxon>Bacillati</taxon>
        <taxon>Actinomycetota</taxon>
        <taxon>Actinomycetes</taxon>
        <taxon>Bifidobacteriales</taxon>
        <taxon>Bifidobacteriaceae</taxon>
        <taxon>Bifidobacterium</taxon>
    </lineage>
</organism>
<dbReference type="GeneID" id="52017234"/>
<reference evidence="2" key="1">
    <citation type="submission" date="2019-11" db="EMBL/GenBank/DDBJ databases">
        <authorList>
            <person name="Feng L."/>
        </authorList>
    </citation>
    <scope>NUCLEOTIDE SEQUENCE</scope>
    <source>
        <strain evidence="2">BdentiumLFYP24</strain>
    </source>
</reference>
<dbReference type="AlphaFoldDB" id="A0A6N2S1B7"/>
<keyword evidence="1" id="KW-1133">Transmembrane helix</keyword>
<dbReference type="RefSeq" id="WP_003840458.1">
    <property type="nucleotide sequence ID" value="NZ_BCYE01000017.1"/>
</dbReference>
<gene>
    <name evidence="2" type="ORF">BDLFYP24_01295</name>
</gene>
<evidence type="ECO:0000313" key="2">
    <source>
        <dbReference type="EMBL" id="VYS87473.1"/>
    </source>
</evidence>
<proteinExistence type="predicted"/>
<sequence>MGLVIDIVLFVAGMAGGMLVVSLCVAARMGDMQARRLHSERDRAGRDLE</sequence>
<feature type="transmembrane region" description="Helical" evidence="1">
    <location>
        <begin position="6"/>
        <end position="27"/>
    </location>
</feature>
<keyword evidence="1" id="KW-0472">Membrane</keyword>
<protein>
    <recommendedName>
        <fullName evidence="3">DUF3789 domain-containing protein</fullName>
    </recommendedName>
</protein>
<keyword evidence="1" id="KW-0812">Transmembrane</keyword>